<protein>
    <submittedName>
        <fullName evidence="4">Glycoside hydrolase family 57</fullName>
    </submittedName>
</protein>
<evidence type="ECO:0000313" key="5">
    <source>
        <dbReference type="Proteomes" id="UP000007939"/>
    </source>
</evidence>
<keyword evidence="4" id="KW-0378">Hydrolase</keyword>
<reference evidence="5" key="1">
    <citation type="submission" date="2011-04" db="EMBL/GenBank/DDBJ databases">
        <title>The complete genome of Spirochaeta coccoides DSM 17374.</title>
        <authorList>
            <person name="Lucas S."/>
            <person name="Copeland A."/>
            <person name="Lapidus A."/>
            <person name="Bruce D."/>
            <person name="Goodwin L."/>
            <person name="Pitluck S."/>
            <person name="Peters L."/>
            <person name="Kyrpides N."/>
            <person name="Mavromatis K."/>
            <person name="Pagani I."/>
            <person name="Ivanova N."/>
            <person name="Ovchinnikova G."/>
            <person name="Lu M."/>
            <person name="Detter J.C."/>
            <person name="Tapia R."/>
            <person name="Han C."/>
            <person name="Land M."/>
            <person name="Hauser L."/>
            <person name="Markowitz V."/>
            <person name="Cheng J.-F."/>
            <person name="Hugenholtz P."/>
            <person name="Woyke T."/>
            <person name="Wu D."/>
            <person name="Spring S."/>
            <person name="Schroeder M."/>
            <person name="Brambilla E."/>
            <person name="Klenk H.-P."/>
            <person name="Eisen J.A."/>
        </authorList>
    </citation>
    <scope>NUCLEOTIDE SEQUENCE [LARGE SCALE GENOMIC DNA]</scope>
    <source>
        <strain evidence="5">ATCC BAA-1237 / DSM 17374 / SPN1</strain>
    </source>
</reference>
<dbReference type="InterPro" id="IPR011330">
    <property type="entry name" value="Glyco_hydro/deAcase_b/a-brl"/>
</dbReference>
<dbReference type="OrthoDB" id="9757977at2"/>
<dbReference type="PANTHER" id="PTHR36306:SF3">
    <property type="entry name" value="GLYCOSIDE HYDROLASE FAMILY 57"/>
    <property type="match status" value="1"/>
</dbReference>
<dbReference type="Proteomes" id="UP000007939">
    <property type="component" value="Chromosome"/>
</dbReference>
<dbReference type="Gene3D" id="3.20.110.20">
    <property type="match status" value="1"/>
</dbReference>
<accession>F4GKX4</accession>
<dbReference type="GO" id="GO:0016787">
    <property type="term" value="F:hydrolase activity"/>
    <property type="evidence" value="ECO:0007669"/>
    <property type="project" value="UniProtKB-KW"/>
</dbReference>
<evidence type="ECO:0000259" key="3">
    <source>
        <dbReference type="Pfam" id="PF03065"/>
    </source>
</evidence>
<evidence type="ECO:0000256" key="2">
    <source>
        <dbReference type="ARBA" id="ARBA00023277"/>
    </source>
</evidence>
<dbReference type="PANTHER" id="PTHR36306">
    <property type="entry name" value="ALPHA-AMYLASE-RELATED-RELATED"/>
    <property type="match status" value="1"/>
</dbReference>
<dbReference type="EMBL" id="CP002659">
    <property type="protein sequence ID" value="AEC01887.1"/>
    <property type="molecule type" value="Genomic_DNA"/>
</dbReference>
<dbReference type="GO" id="GO:0005975">
    <property type="term" value="P:carbohydrate metabolic process"/>
    <property type="evidence" value="ECO:0007669"/>
    <property type="project" value="InterPro"/>
</dbReference>
<dbReference type="HOGENOM" id="CLU_018719_0_0_12"/>
<keyword evidence="2" id="KW-0119">Carbohydrate metabolism</keyword>
<dbReference type="Pfam" id="PF03065">
    <property type="entry name" value="Glyco_hydro_57"/>
    <property type="match status" value="1"/>
</dbReference>
<dbReference type="CDD" id="cd10797">
    <property type="entry name" value="GH57N_APU_like_1"/>
    <property type="match status" value="1"/>
</dbReference>
<organism evidence="4 5">
    <name type="scientific">Parasphaerochaeta coccoides (strain ATCC BAA-1237 / DSM 17374 / SPN1)</name>
    <name type="common">Sphaerochaeta coccoides</name>
    <dbReference type="NCBI Taxonomy" id="760011"/>
    <lineage>
        <taxon>Bacteria</taxon>
        <taxon>Pseudomonadati</taxon>
        <taxon>Spirochaetota</taxon>
        <taxon>Spirochaetia</taxon>
        <taxon>Spirochaetales</taxon>
        <taxon>Sphaerochaetaceae</taxon>
        <taxon>Parasphaerochaeta</taxon>
    </lineage>
</organism>
<dbReference type="InterPro" id="IPR021923">
    <property type="entry name" value="DUF3536"/>
</dbReference>
<proteinExistence type="inferred from homology"/>
<gene>
    <name evidence="4" type="ordered locus">Spico_0659</name>
</gene>
<feature type="domain" description="Glycoside hydrolase family 57 N-terminal" evidence="3">
    <location>
        <begin position="85"/>
        <end position="315"/>
    </location>
</feature>
<dbReference type="RefSeq" id="WP_013739283.1">
    <property type="nucleotide sequence ID" value="NC_015436.1"/>
</dbReference>
<dbReference type="Pfam" id="PF12055">
    <property type="entry name" value="DUF3536"/>
    <property type="match status" value="1"/>
</dbReference>
<evidence type="ECO:0000313" key="4">
    <source>
        <dbReference type="EMBL" id="AEC01887.1"/>
    </source>
</evidence>
<reference evidence="4 5" key="2">
    <citation type="journal article" date="2012" name="Stand. Genomic Sci.">
        <title>Complete genome sequence of the termite hindgut bacterium Spirochaeta coccoides type strain (SPN1(T)), reclassification in the genus Sphaerochaeta as Sphaerochaeta coccoides comb. nov. and emendations of the family Spirochaetaceae and the genus Sphaerochaeta.</title>
        <authorList>
            <person name="Abt B."/>
            <person name="Han C."/>
            <person name="Scheuner C."/>
            <person name="Lu M."/>
            <person name="Lapidus A."/>
            <person name="Nolan M."/>
            <person name="Lucas S."/>
            <person name="Hammon N."/>
            <person name="Deshpande S."/>
            <person name="Cheng J.F."/>
            <person name="Tapia R."/>
            <person name="Goodwin L.A."/>
            <person name="Pitluck S."/>
            <person name="Liolios K."/>
            <person name="Pagani I."/>
            <person name="Ivanova N."/>
            <person name="Mavromatis K."/>
            <person name="Mikhailova N."/>
            <person name="Huntemann M."/>
            <person name="Pati A."/>
            <person name="Chen A."/>
            <person name="Palaniappan K."/>
            <person name="Land M."/>
            <person name="Hauser L."/>
            <person name="Brambilla E.M."/>
            <person name="Rohde M."/>
            <person name="Spring S."/>
            <person name="Gronow S."/>
            <person name="Goker M."/>
            <person name="Woyke T."/>
            <person name="Bristow J."/>
            <person name="Eisen J.A."/>
            <person name="Markowitz V."/>
            <person name="Hugenholtz P."/>
            <person name="Kyrpides N.C."/>
            <person name="Klenk H.P."/>
            <person name="Detter J.C."/>
        </authorList>
    </citation>
    <scope>NUCLEOTIDE SEQUENCE [LARGE SCALE GENOMIC DNA]</scope>
    <source>
        <strain evidence="5">ATCC BAA-1237 / DSM 17374 / SPN1</strain>
    </source>
</reference>
<dbReference type="KEGG" id="scc:Spico_0659"/>
<dbReference type="STRING" id="760011.Spico_0659"/>
<name>F4GKX4_PARC1</name>
<sequence length="785" mass="88088">MDDVQTQKNTLVGNKAGVPVILHGHFYQPPRENPRTGIIPVQPSARHYSDWNERILADCYSANAFSRYLTNTGRIESITNNYSWISFNFGPTLLSWIKKQAPVVYERILAADAESTVRLGHGNAMAQAFGHSILPLDNARNRLTQIRWGLDDFSSRFKRAAEGLWLPETAINGDVIDTLVAEGVRFVILSPWQASAVETSKGTWDDLDGAPAPYGRPYIITGSTGRTLTAFFYHPGLAEGISFGHLLHDADNLYERIRKIRLDDGQSLIHTATDGEIYGHHEPYGDMALAALIRKINDRGEFFLTNYATYLDSHPAELHARLKPGEGRKGTSWSCFHGVSRWYKDCGCHTGGDDSWNQKWRTPLRTAFENNEKRLDTIFKESFMKIAGIEDPRAADDTLLRYGPVAGEEMDGKTFLDNLDATRLLDDSRRSSLAILLDGMKNLLYSYTSCGWFFNDIAGIEPRQCISYALSAISTFSRFSSGEDLLAPFLADLKPARSNEKPCLNGVEIAIQENGGISGSHEAALFFFLNTKMAKPFDRQEQYGYFRLLDCTWNGDRNATIRFVDTCRQIVFSADVEQTDEASLNLVIAVTDAWETDCGRLSLTLYDIPARLLKSVYSWISHSLATVTNNDIPSIANDIANYSLVVKNTKFQPFETLWVENIGTAILTIRSLFALSAEKSWPERKESIEQLLGFIVIRGRQAEISTVSSIFSTEIRKVAQTIMAGTLDDQITEYVLDLMRISKTHNLVPDMTSMQNAFYPYASDEKISSVGQPMMEKLRNELNFA</sequence>
<dbReference type="InterPro" id="IPR052046">
    <property type="entry name" value="GH57_Enzymes"/>
</dbReference>
<dbReference type="InterPro" id="IPR004300">
    <property type="entry name" value="Glyco_hydro_57_N"/>
</dbReference>
<keyword evidence="5" id="KW-1185">Reference proteome</keyword>
<comment type="similarity">
    <text evidence="1">Belongs to the glycosyl hydrolase 57 family.</text>
</comment>
<dbReference type="SUPFAM" id="SSF88713">
    <property type="entry name" value="Glycoside hydrolase/deacetylase"/>
    <property type="match status" value="1"/>
</dbReference>
<evidence type="ECO:0000256" key="1">
    <source>
        <dbReference type="ARBA" id="ARBA00006821"/>
    </source>
</evidence>
<dbReference type="eggNOG" id="COG1449">
    <property type="taxonomic scope" value="Bacteria"/>
</dbReference>
<dbReference type="AlphaFoldDB" id="F4GKX4"/>